<proteinExistence type="predicted"/>
<gene>
    <name evidence="1" type="ORF">HPG69_018373</name>
</gene>
<organism evidence="1 2">
    <name type="scientific">Diceros bicornis minor</name>
    <name type="common">South-central black rhinoceros</name>
    <dbReference type="NCBI Taxonomy" id="77932"/>
    <lineage>
        <taxon>Eukaryota</taxon>
        <taxon>Metazoa</taxon>
        <taxon>Chordata</taxon>
        <taxon>Craniata</taxon>
        <taxon>Vertebrata</taxon>
        <taxon>Euteleostomi</taxon>
        <taxon>Mammalia</taxon>
        <taxon>Eutheria</taxon>
        <taxon>Laurasiatheria</taxon>
        <taxon>Perissodactyla</taxon>
        <taxon>Rhinocerotidae</taxon>
        <taxon>Diceros</taxon>
    </lineage>
</organism>
<evidence type="ECO:0000313" key="2">
    <source>
        <dbReference type="Proteomes" id="UP000551758"/>
    </source>
</evidence>
<reference evidence="1 2" key="1">
    <citation type="journal article" date="2020" name="Mol. Biol. Evol.">
        <title>Interspecific Gene Flow and the Evolution of Specialization in Black and White Rhinoceros.</title>
        <authorList>
            <person name="Moodley Y."/>
            <person name="Westbury M.V."/>
            <person name="Russo I.M."/>
            <person name="Gopalakrishnan S."/>
            <person name="Rakotoarivelo A."/>
            <person name="Olsen R.A."/>
            <person name="Prost S."/>
            <person name="Tunstall T."/>
            <person name="Ryder O.A."/>
            <person name="Dalen L."/>
            <person name="Bruford M.W."/>
        </authorList>
    </citation>
    <scope>NUCLEOTIDE SEQUENCE [LARGE SCALE GENOMIC DNA]</scope>
    <source>
        <strain evidence="1">SBR-YM</strain>
        <tissue evidence="1">Skin</tissue>
    </source>
</reference>
<evidence type="ECO:0000313" key="1">
    <source>
        <dbReference type="EMBL" id="KAF5926470.1"/>
    </source>
</evidence>
<name>A0A7J7FEN2_DICBM</name>
<dbReference type="AlphaFoldDB" id="A0A7J7FEN2"/>
<keyword evidence="2" id="KW-1185">Reference proteome</keyword>
<dbReference type="EMBL" id="JACDTQ010000750">
    <property type="protein sequence ID" value="KAF5926470.1"/>
    <property type="molecule type" value="Genomic_DNA"/>
</dbReference>
<dbReference type="Proteomes" id="UP000551758">
    <property type="component" value="Unassembled WGS sequence"/>
</dbReference>
<sequence length="56" mass="6433">MFKERATTADLRKVQNTAFCGREGQRRQEGMQDELAQVSMEHQELLNHMKGGKAIQ</sequence>
<protein>
    <submittedName>
        <fullName evidence="1">Uncharacterized protein</fullName>
    </submittedName>
</protein>
<accession>A0A7J7FEN2</accession>
<comment type="caution">
    <text evidence="1">The sequence shown here is derived from an EMBL/GenBank/DDBJ whole genome shotgun (WGS) entry which is preliminary data.</text>
</comment>